<dbReference type="Pfam" id="PF12728">
    <property type="entry name" value="HTH_17"/>
    <property type="match status" value="1"/>
</dbReference>
<name>A0A1H3CHH4_9FLAO</name>
<protein>
    <submittedName>
        <fullName evidence="2">Helix-turn-helix domain-containing protein</fullName>
    </submittedName>
</protein>
<dbReference type="Proteomes" id="UP000198569">
    <property type="component" value="Unassembled WGS sequence"/>
</dbReference>
<dbReference type="STRING" id="229203.SAMN05444338_111106"/>
<reference evidence="3" key="1">
    <citation type="submission" date="2016-10" db="EMBL/GenBank/DDBJ databases">
        <authorList>
            <person name="Varghese N."/>
            <person name="Submissions S."/>
        </authorList>
    </citation>
    <scope>NUCLEOTIDE SEQUENCE [LARGE SCALE GENOMIC DNA]</scope>
    <source>
        <strain evidence="3">DSM 15718</strain>
    </source>
</reference>
<evidence type="ECO:0000313" key="3">
    <source>
        <dbReference type="Proteomes" id="UP000198569"/>
    </source>
</evidence>
<sequence length="98" mass="11760">MKTQDFLQSFENLKSEVQDIKILQQRVLLYLERPDGSKKENPSYIEERISVKETCQILACSEVTLWKLRKDGTLPYTQHKRTIRFKKIDIINYLNQKR</sequence>
<dbReference type="InterPro" id="IPR041657">
    <property type="entry name" value="HTH_17"/>
</dbReference>
<proteinExistence type="predicted"/>
<feature type="domain" description="Helix-turn-helix" evidence="1">
    <location>
        <begin position="50"/>
        <end position="98"/>
    </location>
</feature>
<evidence type="ECO:0000259" key="1">
    <source>
        <dbReference type="Pfam" id="PF12728"/>
    </source>
</evidence>
<gene>
    <name evidence="2" type="ORF">SAMN05444338_111106</name>
</gene>
<keyword evidence="3" id="KW-1185">Reference proteome</keyword>
<dbReference type="AlphaFoldDB" id="A0A1H3CHH4"/>
<dbReference type="EMBL" id="FNMV01000011">
    <property type="protein sequence ID" value="SDX53034.1"/>
    <property type="molecule type" value="Genomic_DNA"/>
</dbReference>
<organism evidence="2 3">
    <name type="scientific">Flavobacterium degerlachei</name>
    <dbReference type="NCBI Taxonomy" id="229203"/>
    <lineage>
        <taxon>Bacteria</taxon>
        <taxon>Pseudomonadati</taxon>
        <taxon>Bacteroidota</taxon>
        <taxon>Flavobacteriia</taxon>
        <taxon>Flavobacteriales</taxon>
        <taxon>Flavobacteriaceae</taxon>
        <taxon>Flavobacterium</taxon>
    </lineage>
</organism>
<evidence type="ECO:0000313" key="2">
    <source>
        <dbReference type="EMBL" id="SDX53034.1"/>
    </source>
</evidence>
<dbReference type="RefSeq" id="WP_091433659.1">
    <property type="nucleotide sequence ID" value="NZ_FNMV01000011.1"/>
</dbReference>
<dbReference type="OrthoDB" id="1097811at2"/>
<accession>A0A1H3CHH4</accession>